<feature type="transmembrane region" description="Helical" evidence="1">
    <location>
        <begin position="50"/>
        <end position="67"/>
    </location>
</feature>
<evidence type="ECO:0000256" key="1">
    <source>
        <dbReference type="SAM" id="Phobius"/>
    </source>
</evidence>
<proteinExistence type="predicted"/>
<dbReference type="Proteomes" id="UP000031327">
    <property type="component" value="Unassembled WGS sequence"/>
</dbReference>
<dbReference type="GO" id="GO:0080120">
    <property type="term" value="P:CAAX-box protein maturation"/>
    <property type="evidence" value="ECO:0007669"/>
    <property type="project" value="UniProtKB-ARBA"/>
</dbReference>
<feature type="transmembrane region" description="Helical" evidence="1">
    <location>
        <begin position="188"/>
        <end position="205"/>
    </location>
</feature>
<dbReference type="PANTHER" id="PTHR36435:SF1">
    <property type="entry name" value="CAAX AMINO TERMINAL PROTEASE FAMILY PROTEIN"/>
    <property type="match status" value="1"/>
</dbReference>
<dbReference type="EMBL" id="JWIC01000005">
    <property type="protein sequence ID" value="KID57138.1"/>
    <property type="molecule type" value="Genomic_DNA"/>
</dbReference>
<feature type="transmembrane region" description="Helical" evidence="1">
    <location>
        <begin position="164"/>
        <end position="182"/>
    </location>
</feature>
<accession>A0A0C1MR70</accession>
<name>A0A0C1MR70_9GAMM</name>
<dbReference type="OrthoDB" id="9799666at2"/>
<comment type="caution">
    <text evidence="3">The sequence shown here is derived from an EMBL/GenBank/DDBJ whole genome shotgun (WGS) entry which is preliminary data.</text>
</comment>
<dbReference type="Pfam" id="PF02517">
    <property type="entry name" value="Rce1-like"/>
    <property type="match status" value="1"/>
</dbReference>
<dbReference type="InterPro" id="IPR003675">
    <property type="entry name" value="Rce1/LyrA-like_dom"/>
</dbReference>
<feature type="transmembrane region" description="Helical" evidence="1">
    <location>
        <begin position="12"/>
        <end position="30"/>
    </location>
</feature>
<feature type="transmembrane region" description="Helical" evidence="1">
    <location>
        <begin position="133"/>
        <end position="152"/>
    </location>
</feature>
<protein>
    <recommendedName>
        <fullName evidence="2">CAAX prenyl protease 2/Lysostaphin resistance protein A-like domain-containing protein</fullName>
    </recommendedName>
</protein>
<keyword evidence="1" id="KW-0472">Membrane</keyword>
<organism evidence="3 4">
    <name type="scientific">Pseudoalteromonas luteoviolacea</name>
    <dbReference type="NCBI Taxonomy" id="43657"/>
    <lineage>
        <taxon>Bacteria</taxon>
        <taxon>Pseudomonadati</taxon>
        <taxon>Pseudomonadota</taxon>
        <taxon>Gammaproteobacteria</taxon>
        <taxon>Alteromonadales</taxon>
        <taxon>Pseudoalteromonadaceae</taxon>
        <taxon>Pseudoalteromonas</taxon>
    </lineage>
</organism>
<dbReference type="AlphaFoldDB" id="A0A0C1MR70"/>
<gene>
    <name evidence="3" type="ORF">JF50_07810</name>
</gene>
<feature type="domain" description="CAAX prenyl protease 2/Lysostaphin resistance protein A-like" evidence="2">
    <location>
        <begin position="139"/>
        <end position="221"/>
    </location>
</feature>
<evidence type="ECO:0000313" key="3">
    <source>
        <dbReference type="EMBL" id="KID57138.1"/>
    </source>
</evidence>
<feature type="transmembrane region" description="Helical" evidence="1">
    <location>
        <begin position="88"/>
        <end position="109"/>
    </location>
</feature>
<dbReference type="RefSeq" id="WP_039608915.1">
    <property type="nucleotide sequence ID" value="NZ_JWIC01000005.1"/>
</dbReference>
<feature type="transmembrane region" description="Helical" evidence="1">
    <location>
        <begin position="212"/>
        <end position="232"/>
    </location>
</feature>
<reference evidence="3 4" key="1">
    <citation type="submission" date="2014-12" db="EMBL/GenBank/DDBJ databases">
        <title>Draft Genome Sequence of Pseudoalteromonas luteoviolacea HI1.</title>
        <authorList>
            <person name="Asahina A.Y."/>
            <person name="Hadfield M.G."/>
        </authorList>
    </citation>
    <scope>NUCLEOTIDE SEQUENCE [LARGE SCALE GENOMIC DNA]</scope>
    <source>
        <strain evidence="3 4">HI1</strain>
    </source>
</reference>
<dbReference type="InterPro" id="IPR052710">
    <property type="entry name" value="CAAX_protease"/>
</dbReference>
<evidence type="ECO:0000313" key="4">
    <source>
        <dbReference type="Proteomes" id="UP000031327"/>
    </source>
</evidence>
<keyword evidence="1" id="KW-0812">Transmembrane</keyword>
<evidence type="ECO:0000259" key="2">
    <source>
        <dbReference type="Pfam" id="PF02517"/>
    </source>
</evidence>
<keyword evidence="1" id="KW-1133">Transmembrane helix</keyword>
<sequence>MFATFSITRLVAYYLLSALLVIIPAAIILILTDDIHSIFFGLSELQGEEMLNVLCDILLLALIVRFIKPKHRRLMFLSTTPKPKFVHLIVLTFAMLCVSIAWLDIMQLYTEADLNLVDSRELDLTISAQDSGFYFYMGLLFIAMVIVAPILEELMFRGILLDRLSLKLSPLWAIAITSLIFGLLHHDYVANIIFGIVLCLIRLRYRTLFAPILIHMLNNLIAFLLIFSSYFFDLSQYPFTSIFVGPASHEQIAILLLLSSIVIGPYCYHEILKTPNSRFKKSRQ</sequence>
<feature type="transmembrane region" description="Helical" evidence="1">
    <location>
        <begin position="252"/>
        <end position="272"/>
    </location>
</feature>
<dbReference type="GO" id="GO:0004175">
    <property type="term" value="F:endopeptidase activity"/>
    <property type="evidence" value="ECO:0007669"/>
    <property type="project" value="UniProtKB-ARBA"/>
</dbReference>
<dbReference type="PANTHER" id="PTHR36435">
    <property type="entry name" value="SLR1288 PROTEIN"/>
    <property type="match status" value="1"/>
</dbReference>